<name>A0A0F9L0L9_9ZZZZ</name>
<proteinExistence type="predicted"/>
<accession>A0A0F9L0L9</accession>
<organism evidence="1">
    <name type="scientific">marine sediment metagenome</name>
    <dbReference type="NCBI Taxonomy" id="412755"/>
    <lineage>
        <taxon>unclassified sequences</taxon>
        <taxon>metagenomes</taxon>
        <taxon>ecological metagenomes</taxon>
    </lineage>
</organism>
<comment type="caution">
    <text evidence="1">The sequence shown here is derived from an EMBL/GenBank/DDBJ whole genome shotgun (WGS) entry which is preliminary data.</text>
</comment>
<dbReference type="EMBL" id="LAZR01008170">
    <property type="protein sequence ID" value="KKM80516.1"/>
    <property type="molecule type" value="Genomic_DNA"/>
</dbReference>
<sequence>MAPPSRQISDTIMNLEILEHSAARIRASDYEGWVAHTNTDDVIYESLVDDPKKIQLAAGVVEAVQRSDRTTLDWKDLPHDIVDHIELYWHRDIFRNQPVVRVSRPPGETNLRFIQYKMRGLQFSGISPDARRTGIVWYRLGFWDTVANVTKLVEVGLKGAGDGKITGNIQELQAAHPCWPKPFGFGIAPQFVGITEKDVPVAPNLA</sequence>
<protein>
    <submittedName>
        <fullName evidence="1">Uncharacterized protein</fullName>
    </submittedName>
</protein>
<gene>
    <name evidence="1" type="ORF">LCGC14_1339080</name>
</gene>
<reference evidence="1" key="1">
    <citation type="journal article" date="2015" name="Nature">
        <title>Complex archaea that bridge the gap between prokaryotes and eukaryotes.</title>
        <authorList>
            <person name="Spang A."/>
            <person name="Saw J.H."/>
            <person name="Jorgensen S.L."/>
            <person name="Zaremba-Niedzwiedzka K."/>
            <person name="Martijn J."/>
            <person name="Lind A.E."/>
            <person name="van Eijk R."/>
            <person name="Schleper C."/>
            <person name="Guy L."/>
            <person name="Ettema T.J."/>
        </authorList>
    </citation>
    <scope>NUCLEOTIDE SEQUENCE</scope>
</reference>
<dbReference type="AlphaFoldDB" id="A0A0F9L0L9"/>
<evidence type="ECO:0000313" key="1">
    <source>
        <dbReference type="EMBL" id="KKM80516.1"/>
    </source>
</evidence>